<reference evidence="1" key="1">
    <citation type="journal article" date="2012" name="PLoS ONE">
        <title>Gene sets for utilization of primary and secondary nutrition supplies in the distal gut of endangered iberian lynx.</title>
        <authorList>
            <person name="Alcaide M."/>
            <person name="Messina E."/>
            <person name="Richter M."/>
            <person name="Bargiela R."/>
            <person name="Peplies J."/>
            <person name="Huws S.A."/>
            <person name="Newbold C.J."/>
            <person name="Golyshin P.N."/>
            <person name="Simon M.A."/>
            <person name="Lopez G."/>
            <person name="Yakimov M.M."/>
            <person name="Ferrer M."/>
        </authorList>
    </citation>
    <scope>NUCLEOTIDE SEQUENCE</scope>
</reference>
<name>J9GGG7_9ZZZZ</name>
<protein>
    <submittedName>
        <fullName evidence="1">Uncharacterized protein</fullName>
    </submittedName>
</protein>
<accession>J9GGG7</accession>
<proteinExistence type="predicted"/>
<sequence>MTGYVDRNHKLKSVAGVIYQTTGWAERPRLLLLRNISLAKIHLNLNAPAPVLSTPVAPASAVRKDSVQLPIRTRQQQIRDSLLREDTLRQKGAHFR</sequence>
<dbReference type="EMBL" id="AMCI01001142">
    <property type="protein sequence ID" value="EJX06487.1"/>
    <property type="molecule type" value="Genomic_DNA"/>
</dbReference>
<gene>
    <name evidence="1" type="ORF">EVA_05403</name>
</gene>
<organism evidence="1">
    <name type="scientific">gut metagenome</name>
    <dbReference type="NCBI Taxonomy" id="749906"/>
    <lineage>
        <taxon>unclassified sequences</taxon>
        <taxon>metagenomes</taxon>
        <taxon>organismal metagenomes</taxon>
    </lineage>
</organism>
<dbReference type="AlphaFoldDB" id="J9GGG7"/>
<comment type="caution">
    <text evidence="1">The sequence shown here is derived from an EMBL/GenBank/DDBJ whole genome shotgun (WGS) entry which is preliminary data.</text>
</comment>
<evidence type="ECO:0000313" key="1">
    <source>
        <dbReference type="EMBL" id="EJX06487.1"/>
    </source>
</evidence>